<sequence>MQQDNSSFRTRGNKITTIMLRNFRNGLRCRKSIGYRGLSHIPKLHISSEVEEAVKYNKPVVSLESTIITHGLPYPENIAMAKRVEEVVRSYGAVPATVAFIDGKPTVGLTEKEIEYLADANGESRVKISRRDIPLVMSLNQTGGTTIAATMILSKLANISVFATGGLGGVHRHGEVTMDVSADLDELSKTPVAVVCSGPKSILDVQRTMEYLETKGVPVMTYDDGDFKDGPINIPGFYTRDSGVPSPYTINSILTAAKVIESGKSLDLENGFLFCIPPPVAIALPSDFINEVIKEAQHAAQALNITGKAVTPFMLDFINTKTKGESVSCNVSFVLHNAGIASQIAKELSVLRGGSKTYFEPPLDLRQKTQREPLPSSGASTKLDKKAALKTFTVQSPAIVDAVVVGSIAMDNISKISAKSIMGDSNPGSISSSAGGVGFNIALAAHNSGKTSQIDRPVVKLISAVGKDIAGEQIRFVLEDTGLTADGIEVQPEYNSAQYSAVHDSSGSLVVACADMSITENLSESHVTSKLSKYSPKFVLFDSNIMPDLMSSILKNAPVMGYKSIYEPTSVIKANRLSKSASLHCFPNNELFLMTPTLSELETLYKSFTENEKFSDFDEWFPVLDALGVDSKLRMGLDILSQRNSLVKRYLERGVFQQALNLLPYCPNIILKDGAQGITIIQITSNVEDDMKLVNKTAFSLKGETASSYSLVGEGKQGMGVIVQHFPAADLKSDIKNVTGAGDSLAGYLLYKLSSSDSNVLEFSNELREKTLMGCQLAAFTSLNHQEAINVEGLRHLE</sequence>
<dbReference type="OrthoDB" id="198885at2759"/>
<name>W6MGX4_9ASCO</name>
<proteinExistence type="inferred from homology"/>
<evidence type="ECO:0000313" key="8">
    <source>
        <dbReference type="EMBL" id="CDK24873.1"/>
    </source>
</evidence>
<dbReference type="EMBL" id="HG793125">
    <property type="protein sequence ID" value="CDK24873.1"/>
    <property type="molecule type" value="Genomic_DNA"/>
</dbReference>
<keyword evidence="4" id="KW-0456">Lyase</keyword>
<feature type="region of interest" description="Disordered" evidence="6">
    <location>
        <begin position="361"/>
        <end position="380"/>
    </location>
</feature>
<dbReference type="InterPro" id="IPR022830">
    <property type="entry name" value="Indigdn_synthA-like"/>
</dbReference>
<evidence type="ECO:0000313" key="9">
    <source>
        <dbReference type="Proteomes" id="UP000019384"/>
    </source>
</evidence>
<dbReference type="GO" id="GO:0046872">
    <property type="term" value="F:metal ion binding"/>
    <property type="evidence" value="ECO:0007669"/>
    <property type="project" value="UniProtKB-KW"/>
</dbReference>
<dbReference type="PANTHER" id="PTHR42909:SF1">
    <property type="entry name" value="CARBOHYDRATE KINASE PFKB DOMAIN-CONTAINING PROTEIN"/>
    <property type="match status" value="1"/>
</dbReference>
<dbReference type="Pfam" id="PF04227">
    <property type="entry name" value="Indigoidine_A"/>
    <property type="match status" value="1"/>
</dbReference>
<dbReference type="HOGENOM" id="CLU_012201_3_0_1"/>
<dbReference type="InterPro" id="IPR011611">
    <property type="entry name" value="PfkB_dom"/>
</dbReference>
<evidence type="ECO:0000256" key="3">
    <source>
        <dbReference type="ARBA" id="ARBA00023211"/>
    </source>
</evidence>
<evidence type="ECO:0000256" key="1">
    <source>
        <dbReference type="ARBA" id="ARBA00022723"/>
    </source>
</evidence>
<evidence type="ECO:0000256" key="4">
    <source>
        <dbReference type="ARBA" id="ARBA00023239"/>
    </source>
</evidence>
<evidence type="ECO:0000259" key="7">
    <source>
        <dbReference type="Pfam" id="PF00294"/>
    </source>
</evidence>
<dbReference type="STRING" id="1382522.W6MGX4"/>
<keyword evidence="3" id="KW-0464">Manganese</keyword>
<gene>
    <name evidence="8" type="ORF">KUCA_T00000840001</name>
</gene>
<keyword evidence="9" id="KW-1185">Reference proteome</keyword>
<dbReference type="Pfam" id="PF00294">
    <property type="entry name" value="PfkB"/>
    <property type="match status" value="1"/>
</dbReference>
<dbReference type="AlphaFoldDB" id="W6MGX4"/>
<dbReference type="Proteomes" id="UP000019384">
    <property type="component" value="Unassembled WGS sequence"/>
</dbReference>
<dbReference type="GO" id="GO:0004730">
    <property type="term" value="F:pseudouridylate synthase activity"/>
    <property type="evidence" value="ECO:0007669"/>
    <property type="project" value="InterPro"/>
</dbReference>
<reference evidence="8" key="2">
    <citation type="submission" date="2014-02" db="EMBL/GenBank/DDBJ databases">
        <title>Complete DNA sequence of /Kuraishia capsulata/ illustrates novel genomic features among budding yeasts (/Saccharomycotina/).</title>
        <authorList>
            <person name="Morales L."/>
            <person name="Noel B."/>
            <person name="Porcel B."/>
            <person name="Marcet-Houben M."/>
            <person name="Hullo M-F."/>
            <person name="Sacerdot C."/>
            <person name="Tekaia F."/>
            <person name="Leh-Louis V."/>
            <person name="Despons L."/>
            <person name="Khanna V."/>
            <person name="Aury J-M."/>
            <person name="Barbe V."/>
            <person name="Couloux A."/>
            <person name="Labadie K."/>
            <person name="Pelletier E."/>
            <person name="Souciet J-L."/>
            <person name="Boekhout T."/>
            <person name="Gabaldon T."/>
            <person name="Wincker P."/>
            <person name="Dujon B."/>
        </authorList>
    </citation>
    <scope>NUCLEOTIDE SEQUENCE</scope>
    <source>
        <strain evidence="8">CBS 1993</strain>
    </source>
</reference>
<evidence type="ECO:0000256" key="6">
    <source>
        <dbReference type="SAM" id="MobiDB-lite"/>
    </source>
</evidence>
<accession>W6MGX4</accession>
<dbReference type="RefSeq" id="XP_022456888.1">
    <property type="nucleotide sequence ID" value="XM_022605417.1"/>
</dbReference>
<evidence type="ECO:0000256" key="2">
    <source>
        <dbReference type="ARBA" id="ARBA00022801"/>
    </source>
</evidence>
<keyword evidence="2" id="KW-0378">Hydrolase</keyword>
<keyword evidence="1" id="KW-0479">Metal-binding</keyword>
<dbReference type="Gene3D" id="3.40.1790.10">
    <property type="entry name" value="Indigoidine synthase domain"/>
    <property type="match status" value="1"/>
</dbReference>
<dbReference type="GO" id="GO:0016798">
    <property type="term" value="F:hydrolase activity, acting on glycosyl bonds"/>
    <property type="evidence" value="ECO:0007669"/>
    <property type="project" value="UniProtKB-KW"/>
</dbReference>
<dbReference type="GeneID" id="34518276"/>
<organism evidence="8 9">
    <name type="scientific">Kuraishia capsulata CBS 1993</name>
    <dbReference type="NCBI Taxonomy" id="1382522"/>
    <lineage>
        <taxon>Eukaryota</taxon>
        <taxon>Fungi</taxon>
        <taxon>Dikarya</taxon>
        <taxon>Ascomycota</taxon>
        <taxon>Saccharomycotina</taxon>
        <taxon>Pichiomycetes</taxon>
        <taxon>Pichiales</taxon>
        <taxon>Pichiaceae</taxon>
        <taxon>Kuraishia</taxon>
    </lineage>
</organism>
<dbReference type="InterPro" id="IPR029056">
    <property type="entry name" value="Ribokinase-like"/>
</dbReference>
<dbReference type="SUPFAM" id="SSF110581">
    <property type="entry name" value="Indigoidine synthase A-like"/>
    <property type="match status" value="1"/>
</dbReference>
<dbReference type="PANTHER" id="PTHR42909">
    <property type="entry name" value="ZGC:136858"/>
    <property type="match status" value="1"/>
</dbReference>
<dbReference type="GO" id="GO:0005737">
    <property type="term" value="C:cytoplasm"/>
    <property type="evidence" value="ECO:0007669"/>
    <property type="project" value="TreeGrafter"/>
</dbReference>
<dbReference type="InterPro" id="IPR007342">
    <property type="entry name" value="PsuG"/>
</dbReference>
<feature type="domain" description="Carbohydrate kinase PfkB" evidence="7">
    <location>
        <begin position="403"/>
        <end position="543"/>
    </location>
</feature>
<keyword evidence="5" id="KW-0326">Glycosidase</keyword>
<dbReference type="HAMAP" id="MF_01876">
    <property type="entry name" value="PsiMP_glycosidase"/>
    <property type="match status" value="1"/>
</dbReference>
<dbReference type="SUPFAM" id="SSF53613">
    <property type="entry name" value="Ribokinase-like"/>
    <property type="match status" value="1"/>
</dbReference>
<reference evidence="8" key="1">
    <citation type="submission" date="2013-12" db="EMBL/GenBank/DDBJ databases">
        <authorList>
            <person name="Genoscope - CEA"/>
        </authorList>
    </citation>
    <scope>NUCLEOTIDE SEQUENCE</scope>
    <source>
        <strain evidence="8">CBS 1993</strain>
    </source>
</reference>
<protein>
    <recommendedName>
        <fullName evidence="7">Carbohydrate kinase PfkB domain-containing protein</fullName>
    </recommendedName>
</protein>
<evidence type="ECO:0000256" key="5">
    <source>
        <dbReference type="ARBA" id="ARBA00023295"/>
    </source>
</evidence>
<dbReference type="Gene3D" id="3.40.1190.20">
    <property type="match status" value="1"/>
</dbReference>